<dbReference type="GO" id="GO:0005506">
    <property type="term" value="F:iron ion binding"/>
    <property type="evidence" value="ECO:0007669"/>
    <property type="project" value="InterPro"/>
</dbReference>
<proteinExistence type="inferred from homology"/>
<dbReference type="AlphaFoldDB" id="A0A396IJQ4"/>
<dbReference type="EC" id="1.14.14.151" evidence="9"/>
<dbReference type="Gene3D" id="1.10.630.10">
    <property type="entry name" value="Cytochrome P450"/>
    <property type="match status" value="1"/>
</dbReference>
<sequence length="170" mass="19922">MSELMKNPRVMKKAQSEIRETFKGKKRTYESDLQELSYLNSVIKETMRLHPPATLLIRECREACNIDPKYWYDAEKFIPERFHDSKYFDFNKVNSNNNNFEYIPFGGGRRMCPGILFGLANIELPLAALLYHFNWELPNGMKPEDLDMTEAFGAVVARRNNLYLIPTPYI</sequence>
<dbReference type="Pfam" id="PF00067">
    <property type="entry name" value="p450"/>
    <property type="match status" value="1"/>
</dbReference>
<dbReference type="InterPro" id="IPR002401">
    <property type="entry name" value="Cyt_P450_E_grp-I"/>
</dbReference>
<dbReference type="Gramene" id="rna27988">
    <property type="protein sequence ID" value="RHN65091.1"/>
    <property type="gene ID" value="gene27988"/>
</dbReference>
<accession>A0A396IJQ4</accession>
<dbReference type="SUPFAM" id="SSF48264">
    <property type="entry name" value="Cytochrome P450"/>
    <property type="match status" value="1"/>
</dbReference>
<name>A0A396IJQ4_MEDTR</name>
<evidence type="ECO:0000256" key="2">
    <source>
        <dbReference type="ARBA" id="ARBA00022617"/>
    </source>
</evidence>
<dbReference type="GO" id="GO:0020037">
    <property type="term" value="F:heme binding"/>
    <property type="evidence" value="ECO:0007669"/>
    <property type="project" value="InterPro"/>
</dbReference>
<organism evidence="9 10">
    <name type="scientific">Medicago truncatula</name>
    <name type="common">Barrel medic</name>
    <name type="synonym">Medicago tribuloides</name>
    <dbReference type="NCBI Taxonomy" id="3880"/>
    <lineage>
        <taxon>Eukaryota</taxon>
        <taxon>Viridiplantae</taxon>
        <taxon>Streptophyta</taxon>
        <taxon>Embryophyta</taxon>
        <taxon>Tracheophyta</taxon>
        <taxon>Spermatophyta</taxon>
        <taxon>Magnoliopsida</taxon>
        <taxon>eudicotyledons</taxon>
        <taxon>Gunneridae</taxon>
        <taxon>Pentapetalae</taxon>
        <taxon>rosids</taxon>
        <taxon>fabids</taxon>
        <taxon>Fabales</taxon>
        <taxon>Fabaceae</taxon>
        <taxon>Papilionoideae</taxon>
        <taxon>50 kb inversion clade</taxon>
        <taxon>NPAAA clade</taxon>
        <taxon>Hologalegina</taxon>
        <taxon>IRL clade</taxon>
        <taxon>Trifolieae</taxon>
        <taxon>Medicago</taxon>
    </lineage>
</organism>
<evidence type="ECO:0000256" key="6">
    <source>
        <dbReference type="ARBA" id="ARBA00023033"/>
    </source>
</evidence>
<gene>
    <name evidence="9" type="ORF">MtrunA17_Chr4g0076171</name>
</gene>
<dbReference type="InterPro" id="IPR036396">
    <property type="entry name" value="Cyt_P450_sf"/>
</dbReference>
<feature type="binding site" description="axial binding residue" evidence="7">
    <location>
        <position position="112"/>
    </location>
    <ligand>
        <name>heme</name>
        <dbReference type="ChEBI" id="CHEBI:30413"/>
    </ligand>
    <ligandPart>
        <name>Fe</name>
        <dbReference type="ChEBI" id="CHEBI:18248"/>
    </ligandPart>
</feature>
<keyword evidence="2 7" id="KW-0349">Heme</keyword>
<dbReference type="PRINTS" id="PR00385">
    <property type="entry name" value="P450"/>
</dbReference>
<comment type="cofactor">
    <cofactor evidence="7">
        <name>heme</name>
        <dbReference type="ChEBI" id="CHEBI:30413"/>
    </cofactor>
</comment>
<dbReference type="EMBL" id="PSQE01000004">
    <property type="protein sequence ID" value="RHN65091.1"/>
    <property type="molecule type" value="Genomic_DNA"/>
</dbReference>
<dbReference type="PANTHER" id="PTHR47953">
    <property type="entry name" value="OS08G0105600 PROTEIN"/>
    <property type="match status" value="1"/>
</dbReference>
<dbReference type="InterPro" id="IPR001128">
    <property type="entry name" value="Cyt_P450"/>
</dbReference>
<evidence type="ECO:0000313" key="9">
    <source>
        <dbReference type="EMBL" id="RHN65091.1"/>
    </source>
</evidence>
<dbReference type="InterPro" id="IPR052306">
    <property type="entry name" value="CYP450_71D"/>
</dbReference>
<evidence type="ECO:0000256" key="7">
    <source>
        <dbReference type="PIRSR" id="PIRSR602401-1"/>
    </source>
</evidence>
<dbReference type="GO" id="GO:0004497">
    <property type="term" value="F:monooxygenase activity"/>
    <property type="evidence" value="ECO:0007669"/>
    <property type="project" value="UniProtKB-KW"/>
</dbReference>
<dbReference type="Proteomes" id="UP000265566">
    <property type="component" value="Chromosome 4"/>
</dbReference>
<comment type="similarity">
    <text evidence="1 8">Belongs to the cytochrome P450 family.</text>
</comment>
<evidence type="ECO:0000313" key="10">
    <source>
        <dbReference type="Proteomes" id="UP000265566"/>
    </source>
</evidence>
<reference evidence="10" key="1">
    <citation type="journal article" date="2018" name="Nat. Plants">
        <title>Whole-genome landscape of Medicago truncatula symbiotic genes.</title>
        <authorList>
            <person name="Pecrix Y."/>
            <person name="Staton S.E."/>
            <person name="Sallet E."/>
            <person name="Lelandais-Briere C."/>
            <person name="Moreau S."/>
            <person name="Carrere S."/>
            <person name="Blein T."/>
            <person name="Jardinaud M.F."/>
            <person name="Latrasse D."/>
            <person name="Zouine M."/>
            <person name="Zahm M."/>
            <person name="Kreplak J."/>
            <person name="Mayjonade B."/>
            <person name="Satge C."/>
            <person name="Perez M."/>
            <person name="Cauet S."/>
            <person name="Marande W."/>
            <person name="Chantry-Darmon C."/>
            <person name="Lopez-Roques C."/>
            <person name="Bouchez O."/>
            <person name="Berard A."/>
            <person name="Debelle F."/>
            <person name="Munos S."/>
            <person name="Bendahmane A."/>
            <person name="Berges H."/>
            <person name="Niebel A."/>
            <person name="Buitink J."/>
            <person name="Frugier F."/>
            <person name="Benhamed M."/>
            <person name="Crespi M."/>
            <person name="Gouzy J."/>
            <person name="Gamas P."/>
        </authorList>
    </citation>
    <scope>NUCLEOTIDE SEQUENCE [LARGE SCALE GENOMIC DNA]</scope>
    <source>
        <strain evidence="10">cv. Jemalong A17</strain>
    </source>
</reference>
<dbReference type="InterPro" id="IPR017972">
    <property type="entry name" value="Cyt_P450_CS"/>
</dbReference>
<evidence type="ECO:0000256" key="8">
    <source>
        <dbReference type="RuleBase" id="RU000461"/>
    </source>
</evidence>
<dbReference type="PRINTS" id="PR00463">
    <property type="entry name" value="EP450I"/>
</dbReference>
<dbReference type="PANTHER" id="PTHR47953:SF16">
    <property type="entry name" value="CYTOCHROME P450 71D8"/>
    <property type="match status" value="1"/>
</dbReference>
<evidence type="ECO:0000256" key="4">
    <source>
        <dbReference type="ARBA" id="ARBA00023002"/>
    </source>
</evidence>
<dbReference type="GO" id="GO:0016705">
    <property type="term" value="F:oxidoreductase activity, acting on paired donors, with incorporation or reduction of molecular oxygen"/>
    <property type="evidence" value="ECO:0007669"/>
    <property type="project" value="InterPro"/>
</dbReference>
<keyword evidence="4 8" id="KW-0560">Oxidoreductase</keyword>
<evidence type="ECO:0000256" key="3">
    <source>
        <dbReference type="ARBA" id="ARBA00022723"/>
    </source>
</evidence>
<comment type="caution">
    <text evidence="9">The sequence shown here is derived from an EMBL/GenBank/DDBJ whole genome shotgun (WGS) entry which is preliminary data.</text>
</comment>
<protein>
    <submittedName>
        <fullName evidence="9">Putative premnaspirodiene oxygenase</fullName>
        <ecNumber evidence="9">1.14.14.151</ecNumber>
    </submittedName>
</protein>
<evidence type="ECO:0000256" key="5">
    <source>
        <dbReference type="ARBA" id="ARBA00023004"/>
    </source>
</evidence>
<keyword evidence="5 7" id="KW-0408">Iron</keyword>
<keyword evidence="6 8" id="KW-0503">Monooxygenase</keyword>
<evidence type="ECO:0000256" key="1">
    <source>
        <dbReference type="ARBA" id="ARBA00010617"/>
    </source>
</evidence>
<keyword evidence="3 7" id="KW-0479">Metal-binding</keyword>
<dbReference type="PROSITE" id="PS00086">
    <property type="entry name" value="CYTOCHROME_P450"/>
    <property type="match status" value="1"/>
</dbReference>